<reference evidence="2 3" key="1">
    <citation type="submission" date="2019-09" db="EMBL/GenBank/DDBJ databases">
        <title>Whole genome shotgun sequencing (WGS) of Ellagibacter isourolithinifaciens DSM 104140(T) and Adlercreutzia muris DSM 29508(T).</title>
        <authorList>
            <person name="Stoll D.A."/>
            <person name="Danylec N."/>
            <person name="Huch M."/>
        </authorList>
    </citation>
    <scope>NUCLEOTIDE SEQUENCE [LARGE SCALE GENOMIC DNA]</scope>
    <source>
        <strain evidence="2 3">DSM 104140</strain>
    </source>
</reference>
<organism evidence="2 3">
    <name type="scientific">Ellagibacter isourolithinifaciens</name>
    <dbReference type="NCBI Taxonomy" id="2137581"/>
    <lineage>
        <taxon>Bacteria</taxon>
        <taxon>Bacillati</taxon>
        <taxon>Actinomycetota</taxon>
        <taxon>Coriobacteriia</taxon>
        <taxon>Eggerthellales</taxon>
        <taxon>Eggerthellaceae</taxon>
        <taxon>Ellagibacter</taxon>
    </lineage>
</organism>
<accession>A0A6N6NM95</accession>
<dbReference type="AlphaFoldDB" id="A0A6N6NM95"/>
<protein>
    <submittedName>
        <fullName evidence="2">Uncharacterized protein</fullName>
    </submittedName>
</protein>
<name>A0A6N6NM95_9ACTN</name>
<dbReference type="RefSeq" id="WP_211361080.1">
    <property type="nucleotide sequence ID" value="NZ_WAJR01000027.1"/>
</dbReference>
<dbReference type="Proteomes" id="UP000468668">
    <property type="component" value="Unassembled WGS sequence"/>
</dbReference>
<evidence type="ECO:0000256" key="1">
    <source>
        <dbReference type="SAM" id="MobiDB-lite"/>
    </source>
</evidence>
<dbReference type="EMBL" id="WAJR01000027">
    <property type="protein sequence ID" value="KAB1637942.1"/>
    <property type="molecule type" value="Genomic_DNA"/>
</dbReference>
<evidence type="ECO:0000313" key="2">
    <source>
        <dbReference type="EMBL" id="KAB1637942.1"/>
    </source>
</evidence>
<evidence type="ECO:0000313" key="3">
    <source>
        <dbReference type="Proteomes" id="UP000468668"/>
    </source>
</evidence>
<proteinExistence type="predicted"/>
<gene>
    <name evidence="2" type="ORF">F8C90_08965</name>
</gene>
<keyword evidence="3" id="KW-1185">Reference proteome</keyword>
<sequence>MAGCSGAKSPIHDEIEVAKADIASDVPSEIIEGWSFLAQNKDDSEAKRAIEELGGIPTPYANLYQLWRMAGKGRMTLRQADDLDREEEIEEYFQNALGISMTESTAEYGVCKVPCLSASNEYVKSATDEIFGKEVITQINANNWYYLDRDDYPTNLELQVQDVPEISSESEAVAILDKITDYAGLGQKTSQGGSDAGLWYTCGKKDGATWYAIYHLEASSVGDYPMINVWVSDCFASNAESALKNYDRSEDFELYDALLSGRQESEKASSSSSSSNSLSQSAPKDEKITEIDGKTVWKVQATSSSIHFLGSFTGSGNFIVKLLDSNQDLASLVCNEIGDHKLDKSISTSVGSTYYIQIECSSGTWNVSWSGTGGA</sequence>
<feature type="compositionally biased region" description="Low complexity" evidence="1">
    <location>
        <begin position="268"/>
        <end position="281"/>
    </location>
</feature>
<dbReference type="GeneID" id="98658539"/>
<comment type="caution">
    <text evidence="2">The sequence shown here is derived from an EMBL/GenBank/DDBJ whole genome shotgun (WGS) entry which is preliminary data.</text>
</comment>
<feature type="region of interest" description="Disordered" evidence="1">
    <location>
        <begin position="265"/>
        <end position="286"/>
    </location>
</feature>